<dbReference type="GO" id="GO:0006508">
    <property type="term" value="P:proteolysis"/>
    <property type="evidence" value="ECO:0007669"/>
    <property type="project" value="UniProtKB-KW"/>
</dbReference>
<dbReference type="Proteomes" id="UP000604083">
    <property type="component" value="Unassembled WGS sequence"/>
</dbReference>
<dbReference type="PROSITE" id="PS50240">
    <property type="entry name" value="TRYPSIN_DOM"/>
    <property type="match status" value="1"/>
</dbReference>
<feature type="transmembrane region" description="Helical" evidence="1">
    <location>
        <begin position="12"/>
        <end position="38"/>
    </location>
</feature>
<dbReference type="RefSeq" id="WP_377173969.1">
    <property type="nucleotide sequence ID" value="NZ_JBHUJA010000014.1"/>
</dbReference>
<keyword evidence="1" id="KW-0472">Membrane</keyword>
<evidence type="ECO:0000313" key="4">
    <source>
        <dbReference type="Proteomes" id="UP000604083"/>
    </source>
</evidence>
<dbReference type="EMBL" id="JAENIO010000056">
    <property type="protein sequence ID" value="MBK1835483.1"/>
    <property type="molecule type" value="Genomic_DNA"/>
</dbReference>
<name>A0A934RU59_9BACT</name>
<evidence type="ECO:0000259" key="2">
    <source>
        <dbReference type="PROSITE" id="PS50240"/>
    </source>
</evidence>
<dbReference type="Gene3D" id="2.40.10.10">
    <property type="entry name" value="Trypsin-like serine proteases"/>
    <property type="match status" value="1"/>
</dbReference>
<accession>A0A934RU59</accession>
<dbReference type="Pfam" id="PF00089">
    <property type="entry name" value="Trypsin"/>
    <property type="match status" value="1"/>
</dbReference>
<proteinExistence type="predicted"/>
<sequence>MVSPKEPGQSRGAVVVSLVMKIALLLFLLTALCPAIVWQEESQPQKEATGPMRNVGQLLYSPLRVLGGSCVLLDGRWVLTSRHGTEKWQADFLAVKFPALETKALAIKAIHFPPTGDFALLELTEKVKEHESISLAKEKTPVQGRRVWLGGFGKSGPVGDCHFHGVFRGGYNRIDQERGGKWSCDLSPPGKGEEQEVTVAQMDSGSPLFVETAQGWQLCGIASTASNGKNPGYGNRSNYAKIAPALGWLTPFLQKK</sequence>
<feature type="domain" description="Peptidase S1" evidence="2">
    <location>
        <begin position="67"/>
        <end position="254"/>
    </location>
</feature>
<evidence type="ECO:0000256" key="1">
    <source>
        <dbReference type="SAM" id="Phobius"/>
    </source>
</evidence>
<protein>
    <submittedName>
        <fullName evidence="3">Trypsin-like serine protease</fullName>
    </submittedName>
</protein>
<dbReference type="SUPFAM" id="SSF50494">
    <property type="entry name" value="Trypsin-like serine proteases"/>
    <property type="match status" value="1"/>
</dbReference>
<dbReference type="InterPro" id="IPR043504">
    <property type="entry name" value="Peptidase_S1_PA_chymotrypsin"/>
</dbReference>
<dbReference type="InterPro" id="IPR001254">
    <property type="entry name" value="Trypsin_dom"/>
</dbReference>
<dbReference type="AlphaFoldDB" id="A0A934RU59"/>
<keyword evidence="3" id="KW-0645">Protease</keyword>
<comment type="caution">
    <text evidence="3">The sequence shown here is derived from an EMBL/GenBank/DDBJ whole genome shotgun (WGS) entry which is preliminary data.</text>
</comment>
<keyword evidence="1" id="KW-1133">Transmembrane helix</keyword>
<dbReference type="InterPro" id="IPR009003">
    <property type="entry name" value="Peptidase_S1_PA"/>
</dbReference>
<dbReference type="SMART" id="SM00020">
    <property type="entry name" value="Tryp_SPc"/>
    <property type="match status" value="1"/>
</dbReference>
<keyword evidence="1" id="KW-0812">Transmembrane</keyword>
<organism evidence="3 4">
    <name type="scientific">Roseibacillus ishigakijimensis</name>
    <dbReference type="NCBI Taxonomy" id="454146"/>
    <lineage>
        <taxon>Bacteria</taxon>
        <taxon>Pseudomonadati</taxon>
        <taxon>Verrucomicrobiota</taxon>
        <taxon>Verrucomicrobiia</taxon>
        <taxon>Verrucomicrobiales</taxon>
        <taxon>Verrucomicrobiaceae</taxon>
        <taxon>Roseibacillus</taxon>
    </lineage>
</organism>
<keyword evidence="3" id="KW-0378">Hydrolase</keyword>
<dbReference type="GO" id="GO:0004252">
    <property type="term" value="F:serine-type endopeptidase activity"/>
    <property type="evidence" value="ECO:0007669"/>
    <property type="project" value="InterPro"/>
</dbReference>
<reference evidence="3" key="1">
    <citation type="submission" date="2021-01" db="EMBL/GenBank/DDBJ databases">
        <title>Modified the classification status of verrucomicrobia.</title>
        <authorList>
            <person name="Feng X."/>
        </authorList>
    </citation>
    <scope>NUCLEOTIDE SEQUENCE</scope>
    <source>
        <strain evidence="3">KCTC 12986</strain>
    </source>
</reference>
<evidence type="ECO:0000313" key="3">
    <source>
        <dbReference type="EMBL" id="MBK1835483.1"/>
    </source>
</evidence>
<keyword evidence="4" id="KW-1185">Reference proteome</keyword>
<gene>
    <name evidence="3" type="ORF">JIN78_15540</name>
</gene>